<dbReference type="EMBL" id="CAXITT010000255">
    <property type="protein sequence ID" value="CAL1537222.1"/>
    <property type="molecule type" value="Genomic_DNA"/>
</dbReference>
<comment type="caution">
    <text evidence="1">The sequence shown here is derived from an EMBL/GenBank/DDBJ whole genome shotgun (WGS) entry which is preliminary data.</text>
</comment>
<protein>
    <submittedName>
        <fullName evidence="1">Uncharacterized protein</fullName>
    </submittedName>
</protein>
<gene>
    <name evidence="1" type="ORF">GSLYS_00011135001</name>
</gene>
<dbReference type="AlphaFoldDB" id="A0AAV2HUN6"/>
<keyword evidence="2" id="KW-1185">Reference proteome</keyword>
<sequence length="117" mass="13061">MMANVDKDMPVLSNEEATSAGIKCLVELPNDVQKRNIFEHFMAYELKELFLPNEQDLDVFDVIIRFPNGQIDVLSDEEEFGADRLSTCEKVCIVPAGSVAQQGPQLQDVDAAVHLHD</sequence>
<organism evidence="1 2">
    <name type="scientific">Lymnaea stagnalis</name>
    <name type="common">Great pond snail</name>
    <name type="synonym">Helix stagnalis</name>
    <dbReference type="NCBI Taxonomy" id="6523"/>
    <lineage>
        <taxon>Eukaryota</taxon>
        <taxon>Metazoa</taxon>
        <taxon>Spiralia</taxon>
        <taxon>Lophotrochozoa</taxon>
        <taxon>Mollusca</taxon>
        <taxon>Gastropoda</taxon>
        <taxon>Heterobranchia</taxon>
        <taxon>Euthyneura</taxon>
        <taxon>Panpulmonata</taxon>
        <taxon>Hygrophila</taxon>
        <taxon>Lymnaeoidea</taxon>
        <taxon>Lymnaeidae</taxon>
        <taxon>Lymnaea</taxon>
    </lineage>
</organism>
<dbReference type="Proteomes" id="UP001497497">
    <property type="component" value="Unassembled WGS sequence"/>
</dbReference>
<proteinExistence type="predicted"/>
<evidence type="ECO:0000313" key="1">
    <source>
        <dbReference type="EMBL" id="CAL1537222.1"/>
    </source>
</evidence>
<reference evidence="1 2" key="1">
    <citation type="submission" date="2024-04" db="EMBL/GenBank/DDBJ databases">
        <authorList>
            <consortium name="Genoscope - CEA"/>
            <person name="William W."/>
        </authorList>
    </citation>
    <scope>NUCLEOTIDE SEQUENCE [LARGE SCALE GENOMIC DNA]</scope>
</reference>
<accession>A0AAV2HUN6</accession>
<name>A0AAV2HUN6_LYMST</name>
<evidence type="ECO:0000313" key="2">
    <source>
        <dbReference type="Proteomes" id="UP001497497"/>
    </source>
</evidence>